<keyword evidence="10" id="KW-1185">Reference proteome</keyword>
<dbReference type="InterPro" id="IPR032807">
    <property type="entry name" value="GNVR"/>
</dbReference>
<accession>A0A4Q6Y1V8</accession>
<keyword evidence="4 6" id="KW-1133">Transmembrane helix</keyword>
<dbReference type="RefSeq" id="WP_130159510.1">
    <property type="nucleotide sequence ID" value="NZ_SGIS01000033.1"/>
</dbReference>
<dbReference type="PANTHER" id="PTHR32309:SF13">
    <property type="entry name" value="FERRIC ENTEROBACTIN TRANSPORT PROTEIN FEPE"/>
    <property type="match status" value="1"/>
</dbReference>
<evidence type="ECO:0000256" key="5">
    <source>
        <dbReference type="ARBA" id="ARBA00023136"/>
    </source>
</evidence>
<dbReference type="Pfam" id="PF02706">
    <property type="entry name" value="Wzz"/>
    <property type="match status" value="1"/>
</dbReference>
<gene>
    <name evidence="9" type="ORF">EWE75_18090</name>
</gene>
<organism evidence="9 10">
    <name type="scientific">Sphingomonas populi</name>
    <dbReference type="NCBI Taxonomy" id="2484750"/>
    <lineage>
        <taxon>Bacteria</taxon>
        <taxon>Pseudomonadati</taxon>
        <taxon>Pseudomonadota</taxon>
        <taxon>Alphaproteobacteria</taxon>
        <taxon>Sphingomonadales</taxon>
        <taxon>Sphingomonadaceae</taxon>
        <taxon>Sphingomonas</taxon>
    </lineage>
</organism>
<evidence type="ECO:0000256" key="2">
    <source>
        <dbReference type="ARBA" id="ARBA00022475"/>
    </source>
</evidence>
<dbReference type="EMBL" id="SGIS01000033">
    <property type="protein sequence ID" value="RZF63016.1"/>
    <property type="molecule type" value="Genomic_DNA"/>
</dbReference>
<feature type="domain" description="Tyrosine-protein kinase G-rich" evidence="8">
    <location>
        <begin position="339"/>
        <end position="412"/>
    </location>
</feature>
<evidence type="ECO:0008006" key="11">
    <source>
        <dbReference type="Google" id="ProtNLM"/>
    </source>
</evidence>
<keyword evidence="5 6" id="KW-0472">Membrane</keyword>
<dbReference type="GO" id="GO:0004713">
    <property type="term" value="F:protein tyrosine kinase activity"/>
    <property type="evidence" value="ECO:0007669"/>
    <property type="project" value="TreeGrafter"/>
</dbReference>
<dbReference type="Proteomes" id="UP000292085">
    <property type="component" value="Unassembled WGS sequence"/>
</dbReference>
<dbReference type="InterPro" id="IPR050445">
    <property type="entry name" value="Bact_polysacc_biosynth/exp"/>
</dbReference>
<feature type="transmembrane region" description="Helical" evidence="6">
    <location>
        <begin position="393"/>
        <end position="417"/>
    </location>
</feature>
<evidence type="ECO:0000256" key="3">
    <source>
        <dbReference type="ARBA" id="ARBA00022692"/>
    </source>
</evidence>
<dbReference type="GO" id="GO:0005886">
    <property type="term" value="C:plasma membrane"/>
    <property type="evidence" value="ECO:0007669"/>
    <property type="project" value="UniProtKB-SubCell"/>
</dbReference>
<protein>
    <recommendedName>
        <fullName evidence="11">Polysaccharide chain length determinant N-terminal domain-containing protein</fullName>
    </recommendedName>
</protein>
<evidence type="ECO:0000313" key="10">
    <source>
        <dbReference type="Proteomes" id="UP000292085"/>
    </source>
</evidence>
<dbReference type="Pfam" id="PF13807">
    <property type="entry name" value="GNVR"/>
    <property type="match status" value="1"/>
</dbReference>
<comment type="caution">
    <text evidence="9">The sequence shown here is derived from an EMBL/GenBank/DDBJ whole genome shotgun (WGS) entry which is preliminary data.</text>
</comment>
<feature type="transmembrane region" description="Helical" evidence="6">
    <location>
        <begin position="14"/>
        <end position="34"/>
    </location>
</feature>
<evidence type="ECO:0000256" key="1">
    <source>
        <dbReference type="ARBA" id="ARBA00004651"/>
    </source>
</evidence>
<dbReference type="AlphaFoldDB" id="A0A4Q6Y1V8"/>
<name>A0A4Q6Y1V8_9SPHN</name>
<feature type="domain" description="Polysaccharide chain length determinant N-terminal" evidence="7">
    <location>
        <begin position="6"/>
        <end position="88"/>
    </location>
</feature>
<reference evidence="9 10" key="1">
    <citation type="submission" date="2019-02" db="EMBL/GenBank/DDBJ databases">
        <authorList>
            <person name="Li Y."/>
        </authorList>
    </citation>
    <scope>NUCLEOTIDE SEQUENCE [LARGE SCALE GENOMIC DNA]</scope>
    <source>
        <strain evidence="9 10">3-7</strain>
    </source>
</reference>
<dbReference type="OrthoDB" id="9775724at2"/>
<evidence type="ECO:0000256" key="6">
    <source>
        <dbReference type="SAM" id="Phobius"/>
    </source>
</evidence>
<evidence type="ECO:0000259" key="7">
    <source>
        <dbReference type="Pfam" id="PF02706"/>
    </source>
</evidence>
<proteinExistence type="predicted"/>
<keyword evidence="3 6" id="KW-0812">Transmembrane</keyword>
<dbReference type="PANTHER" id="PTHR32309">
    <property type="entry name" value="TYROSINE-PROTEIN KINASE"/>
    <property type="match status" value="1"/>
</dbReference>
<comment type="subcellular location">
    <subcellularLocation>
        <location evidence="1">Cell membrane</location>
        <topology evidence="1">Multi-pass membrane protein</topology>
    </subcellularLocation>
</comment>
<sequence>MTPRHIGRILFEKWRIIAACVAVSLALAVLNLVVTRPIYKSTATVVAGVRAPETIGPQSVAEQLSADYLLTQEDILKSDRVARQVVTDTGLASVPDAARQFGWKPKDGALPDFLARQLRASLMIDSSAVNSRVMEISFLSGDPRFAATMANAFAAAFIDVNIQLQADPARRTVASYTRQLNDMSRTLHEMQAQLVAKEGALNLVAGRGEADPDSARLNALSTQLATAQAQSVAASSHVGGAALPDTMASGVVMGLQSEIARLEAQRSQLSATAGPNNPDYRQLVAQITAMRGQLAGQEALIRRSAAASAAQARTIQAGLSGAVAAQRDRVTKVRAAQSEVSILQQDITNQQASYDQIAQRRAQLQVLDTTAQTNISILSPATPSEKPVLPRRFVTMVFGLVFGVAAGIVLVIGIAFFDRRIRFSGEMETWLGIPDLGSIRISPPQPLRLPRMVAGLLPNMRVEE</sequence>
<evidence type="ECO:0000256" key="4">
    <source>
        <dbReference type="ARBA" id="ARBA00022989"/>
    </source>
</evidence>
<dbReference type="InterPro" id="IPR003856">
    <property type="entry name" value="LPS_length_determ_N"/>
</dbReference>
<evidence type="ECO:0000259" key="8">
    <source>
        <dbReference type="Pfam" id="PF13807"/>
    </source>
</evidence>
<evidence type="ECO:0000313" key="9">
    <source>
        <dbReference type="EMBL" id="RZF63016.1"/>
    </source>
</evidence>
<keyword evidence="2" id="KW-1003">Cell membrane</keyword>